<dbReference type="EMBL" id="KI546046">
    <property type="protein sequence ID" value="EST47162.1"/>
    <property type="molecule type" value="Genomic_DNA"/>
</dbReference>
<comment type="catalytic activity">
    <reaction evidence="8">
        <text>L-seryl-[protein] + ATP = O-phospho-L-seryl-[protein] + ADP + H(+)</text>
        <dbReference type="Rhea" id="RHEA:17989"/>
        <dbReference type="Rhea" id="RHEA-COMP:9863"/>
        <dbReference type="Rhea" id="RHEA-COMP:11604"/>
        <dbReference type="ChEBI" id="CHEBI:15378"/>
        <dbReference type="ChEBI" id="CHEBI:29999"/>
        <dbReference type="ChEBI" id="CHEBI:30616"/>
        <dbReference type="ChEBI" id="CHEBI:83421"/>
        <dbReference type="ChEBI" id="CHEBI:456216"/>
        <dbReference type="EC" id="2.7.11.1"/>
    </reaction>
</comment>
<feature type="domain" description="Protein kinase" evidence="12">
    <location>
        <begin position="15"/>
        <end position="268"/>
    </location>
</feature>
<comment type="similarity">
    <text evidence="10">Belongs to the protein kinase superfamily.</text>
</comment>
<dbReference type="PANTHER" id="PTHR24346">
    <property type="entry name" value="MAP/MICROTUBULE AFFINITY-REGULATING KINASE"/>
    <property type="match status" value="1"/>
</dbReference>
<keyword evidence="3" id="KW-0808">Transferase</keyword>
<dbReference type="VEuPathDB" id="GiardiaDB:SS50377_23294"/>
<evidence type="ECO:0000256" key="9">
    <source>
        <dbReference type="PROSITE-ProRule" id="PRU10141"/>
    </source>
</evidence>
<dbReference type="SUPFAM" id="SSF56112">
    <property type="entry name" value="Protein kinase-like (PK-like)"/>
    <property type="match status" value="1"/>
</dbReference>
<dbReference type="GO" id="GO:0005524">
    <property type="term" value="F:ATP binding"/>
    <property type="evidence" value="ECO:0007669"/>
    <property type="project" value="UniProtKB-UniRule"/>
</dbReference>
<dbReference type="PROSITE" id="PS50011">
    <property type="entry name" value="PROTEIN_KINASE_DOM"/>
    <property type="match status" value="1"/>
</dbReference>
<dbReference type="InterPro" id="IPR000719">
    <property type="entry name" value="Prot_kinase_dom"/>
</dbReference>
<dbReference type="AlphaFoldDB" id="V6LR92"/>
<organism evidence="13">
    <name type="scientific">Spironucleus salmonicida</name>
    <dbReference type="NCBI Taxonomy" id="348837"/>
    <lineage>
        <taxon>Eukaryota</taxon>
        <taxon>Metamonada</taxon>
        <taxon>Diplomonadida</taxon>
        <taxon>Hexamitidae</taxon>
        <taxon>Hexamitinae</taxon>
        <taxon>Spironucleus</taxon>
    </lineage>
</organism>
<accession>V6LR92</accession>
<evidence type="ECO:0000256" key="5">
    <source>
        <dbReference type="ARBA" id="ARBA00022777"/>
    </source>
</evidence>
<gene>
    <name evidence="13" type="ORF">SS50377_12673</name>
    <name evidence="14" type="ORF">SS50377_23294</name>
</gene>
<dbReference type="PANTHER" id="PTHR24346:SF82">
    <property type="entry name" value="KP78A-RELATED"/>
    <property type="match status" value="1"/>
</dbReference>
<evidence type="ECO:0000256" key="1">
    <source>
        <dbReference type="ARBA" id="ARBA00012513"/>
    </source>
</evidence>
<keyword evidence="5 13" id="KW-0418">Kinase</keyword>
<evidence type="ECO:0000313" key="13">
    <source>
        <dbReference type="EMBL" id="EST47162.1"/>
    </source>
</evidence>
<evidence type="ECO:0000259" key="12">
    <source>
        <dbReference type="PROSITE" id="PS50011"/>
    </source>
</evidence>
<keyword evidence="4 9" id="KW-0547">Nucleotide-binding</keyword>
<evidence type="ECO:0000256" key="7">
    <source>
        <dbReference type="ARBA" id="ARBA00047899"/>
    </source>
</evidence>
<comment type="catalytic activity">
    <reaction evidence="7">
        <text>L-threonyl-[protein] + ATP = O-phospho-L-threonyl-[protein] + ADP + H(+)</text>
        <dbReference type="Rhea" id="RHEA:46608"/>
        <dbReference type="Rhea" id="RHEA-COMP:11060"/>
        <dbReference type="Rhea" id="RHEA-COMP:11605"/>
        <dbReference type="ChEBI" id="CHEBI:15378"/>
        <dbReference type="ChEBI" id="CHEBI:30013"/>
        <dbReference type="ChEBI" id="CHEBI:30616"/>
        <dbReference type="ChEBI" id="CHEBI:61977"/>
        <dbReference type="ChEBI" id="CHEBI:456216"/>
        <dbReference type="EC" id="2.7.11.1"/>
    </reaction>
</comment>
<evidence type="ECO:0000256" key="8">
    <source>
        <dbReference type="ARBA" id="ARBA00048679"/>
    </source>
</evidence>
<dbReference type="Gene3D" id="1.10.510.10">
    <property type="entry name" value="Transferase(Phosphotransferase) domain 1"/>
    <property type="match status" value="1"/>
</dbReference>
<evidence type="ECO:0000256" key="10">
    <source>
        <dbReference type="RuleBase" id="RU000304"/>
    </source>
</evidence>
<evidence type="ECO:0000256" key="6">
    <source>
        <dbReference type="ARBA" id="ARBA00022840"/>
    </source>
</evidence>
<dbReference type="CDD" id="cd14003">
    <property type="entry name" value="STKc_AMPK-like"/>
    <property type="match status" value="1"/>
</dbReference>
<sequence>MSTNNEIKVKRVSNYIIEKQLGRGTFGDVKLATHVLTGEKVAIKILEKARISREEDFNRVVREIQVLKMLNHPNIVKLFEVLDTPNHIFIVTQMVDNGELFDYVVKRTKLTEQEACKFFRQLISSVYYCHERKVCHRDLKLENILLDSQFNLKIIDFGLSNILSQETAKFKTACGSPSYVAPEVLSGKKYHGPGVDVWSSGIILYAMVCGSLPFDDEDLTKLYKKISAGQFDIPSFVSEKCQSLLRKILVVDTEKRIQLKEIMEHPWFIETIDDPLPPVDHVEVSPSIDFRVIYTMVQALPEWSAGKILRAINSNRHNQITATYYLLSEKRRASGSKTWDLSEQKQYAHALGLKLTSDGQILELDTLMKAEEEKEKAAKAAKAAKGGDSQKEETVVEK</sequence>
<dbReference type="InterPro" id="IPR011009">
    <property type="entry name" value="Kinase-like_dom_sf"/>
</dbReference>
<dbReference type="FunFam" id="3.30.200.20:FF:000003">
    <property type="entry name" value="Non-specific serine/threonine protein kinase"/>
    <property type="match status" value="1"/>
</dbReference>
<keyword evidence="6 9" id="KW-0067">ATP-binding</keyword>
<evidence type="ECO:0000313" key="14">
    <source>
        <dbReference type="EMBL" id="KAH0575654.1"/>
    </source>
</evidence>
<dbReference type="GO" id="GO:0005737">
    <property type="term" value="C:cytoplasm"/>
    <property type="evidence" value="ECO:0007669"/>
    <property type="project" value="TreeGrafter"/>
</dbReference>
<dbReference type="EMBL" id="AUWU02000003">
    <property type="protein sequence ID" value="KAH0575654.1"/>
    <property type="molecule type" value="Genomic_DNA"/>
</dbReference>
<protein>
    <recommendedName>
        <fullName evidence="1">non-specific serine/threonine protein kinase</fullName>
        <ecNumber evidence="1">2.7.11.1</ecNumber>
    </recommendedName>
</protein>
<reference evidence="13 14" key="1">
    <citation type="journal article" date="2014" name="PLoS Genet.">
        <title>The Genome of Spironucleus salmonicida Highlights a Fish Pathogen Adapted to Fluctuating Environments.</title>
        <authorList>
            <person name="Xu F."/>
            <person name="Jerlstrom-Hultqvist J."/>
            <person name="Einarsson E."/>
            <person name="Astvaldsson A."/>
            <person name="Svard S.G."/>
            <person name="Andersson J.O."/>
        </authorList>
    </citation>
    <scope>NUCLEOTIDE SEQUENCE</scope>
    <source>
        <strain evidence="14">ATCC 50377</strain>
    </source>
</reference>
<evidence type="ECO:0000256" key="2">
    <source>
        <dbReference type="ARBA" id="ARBA00022527"/>
    </source>
</evidence>
<dbReference type="FunFam" id="1.10.510.10:FF:000592">
    <property type="entry name" value="CAMK family protein kinase"/>
    <property type="match status" value="1"/>
</dbReference>
<dbReference type="PROSITE" id="PS00108">
    <property type="entry name" value="PROTEIN_KINASE_ST"/>
    <property type="match status" value="1"/>
</dbReference>
<proteinExistence type="inferred from homology"/>
<evidence type="ECO:0000256" key="11">
    <source>
        <dbReference type="SAM" id="MobiDB-lite"/>
    </source>
</evidence>
<dbReference type="Pfam" id="PF00069">
    <property type="entry name" value="Pkinase"/>
    <property type="match status" value="1"/>
</dbReference>
<evidence type="ECO:0000256" key="4">
    <source>
        <dbReference type="ARBA" id="ARBA00022741"/>
    </source>
</evidence>
<dbReference type="PROSITE" id="PS00107">
    <property type="entry name" value="PROTEIN_KINASE_ATP"/>
    <property type="match status" value="1"/>
</dbReference>
<dbReference type="OrthoDB" id="193931at2759"/>
<dbReference type="EC" id="2.7.11.1" evidence="1"/>
<name>V6LR92_9EUKA</name>
<keyword evidence="15" id="KW-1185">Reference proteome</keyword>
<dbReference type="GO" id="GO:0004674">
    <property type="term" value="F:protein serine/threonine kinase activity"/>
    <property type="evidence" value="ECO:0007669"/>
    <property type="project" value="UniProtKB-KW"/>
</dbReference>
<dbReference type="GO" id="GO:0035556">
    <property type="term" value="P:intracellular signal transduction"/>
    <property type="evidence" value="ECO:0007669"/>
    <property type="project" value="TreeGrafter"/>
</dbReference>
<evidence type="ECO:0000256" key="3">
    <source>
        <dbReference type="ARBA" id="ARBA00022679"/>
    </source>
</evidence>
<feature type="region of interest" description="Disordered" evidence="11">
    <location>
        <begin position="376"/>
        <end position="398"/>
    </location>
</feature>
<feature type="compositionally biased region" description="Basic and acidic residues" evidence="11">
    <location>
        <begin position="388"/>
        <end position="398"/>
    </location>
</feature>
<reference evidence="14" key="2">
    <citation type="submission" date="2020-12" db="EMBL/GenBank/DDBJ databases">
        <title>New Spironucleus salmonicida genome in near-complete chromosomes.</title>
        <authorList>
            <person name="Xu F."/>
            <person name="Kurt Z."/>
            <person name="Jimenez-Gonzalez A."/>
            <person name="Astvaldsson A."/>
            <person name="Andersson J.O."/>
            <person name="Svard S.G."/>
        </authorList>
    </citation>
    <scope>NUCLEOTIDE SEQUENCE</scope>
    <source>
        <strain evidence="14">ATCC 50377</strain>
    </source>
</reference>
<dbReference type="InterPro" id="IPR008271">
    <property type="entry name" value="Ser/Thr_kinase_AS"/>
</dbReference>
<feature type="binding site" evidence="9">
    <location>
        <position position="44"/>
    </location>
    <ligand>
        <name>ATP</name>
        <dbReference type="ChEBI" id="CHEBI:30616"/>
    </ligand>
</feature>
<dbReference type="SMART" id="SM00220">
    <property type="entry name" value="S_TKc"/>
    <property type="match status" value="1"/>
</dbReference>
<dbReference type="Proteomes" id="UP000018208">
    <property type="component" value="Unassembled WGS sequence"/>
</dbReference>
<evidence type="ECO:0000313" key="15">
    <source>
        <dbReference type="Proteomes" id="UP000018208"/>
    </source>
</evidence>
<keyword evidence="2 10" id="KW-0723">Serine/threonine-protein kinase</keyword>
<dbReference type="InterPro" id="IPR017441">
    <property type="entry name" value="Protein_kinase_ATP_BS"/>
</dbReference>